<gene>
    <name evidence="1" type="ORF">DFH07DRAFT_424922</name>
</gene>
<accession>A0AAD7NHS5</accession>
<evidence type="ECO:0000313" key="1">
    <source>
        <dbReference type="EMBL" id="KAJ7761243.1"/>
    </source>
</evidence>
<protein>
    <submittedName>
        <fullName evidence="1">Uncharacterized protein</fullName>
    </submittedName>
</protein>
<dbReference type="Proteomes" id="UP001215280">
    <property type="component" value="Unassembled WGS sequence"/>
</dbReference>
<organism evidence="1 2">
    <name type="scientific">Mycena maculata</name>
    <dbReference type="NCBI Taxonomy" id="230809"/>
    <lineage>
        <taxon>Eukaryota</taxon>
        <taxon>Fungi</taxon>
        <taxon>Dikarya</taxon>
        <taxon>Basidiomycota</taxon>
        <taxon>Agaricomycotina</taxon>
        <taxon>Agaricomycetes</taxon>
        <taxon>Agaricomycetidae</taxon>
        <taxon>Agaricales</taxon>
        <taxon>Marasmiineae</taxon>
        <taxon>Mycenaceae</taxon>
        <taxon>Mycena</taxon>
    </lineage>
</organism>
<comment type="caution">
    <text evidence="1">The sequence shown here is derived from an EMBL/GenBank/DDBJ whole genome shotgun (WGS) entry which is preliminary data.</text>
</comment>
<sequence length="149" mass="15822">MRHVILSAARHIPRRLRLAARVLTSRDIYQPMSTLTADSFTPAVTRAVLDGLGSDIAALYTSIRALEATKTISSSEPMSADVFTPAVTRAGIDALTHRSLLCRIRGLVPPLMPRASTGRARGTPVKSTAVAVAATGGSPNYRKLGLCNI</sequence>
<dbReference type="AlphaFoldDB" id="A0AAD7NHS5"/>
<reference evidence="1" key="1">
    <citation type="submission" date="2023-03" db="EMBL/GenBank/DDBJ databases">
        <title>Massive genome expansion in bonnet fungi (Mycena s.s.) driven by repeated elements and novel gene families across ecological guilds.</title>
        <authorList>
            <consortium name="Lawrence Berkeley National Laboratory"/>
            <person name="Harder C.B."/>
            <person name="Miyauchi S."/>
            <person name="Viragh M."/>
            <person name="Kuo A."/>
            <person name="Thoen E."/>
            <person name="Andreopoulos B."/>
            <person name="Lu D."/>
            <person name="Skrede I."/>
            <person name="Drula E."/>
            <person name="Henrissat B."/>
            <person name="Morin E."/>
            <person name="Kohler A."/>
            <person name="Barry K."/>
            <person name="LaButti K."/>
            <person name="Morin E."/>
            <person name="Salamov A."/>
            <person name="Lipzen A."/>
            <person name="Mereny Z."/>
            <person name="Hegedus B."/>
            <person name="Baldrian P."/>
            <person name="Stursova M."/>
            <person name="Weitz H."/>
            <person name="Taylor A."/>
            <person name="Grigoriev I.V."/>
            <person name="Nagy L.G."/>
            <person name="Martin F."/>
            <person name="Kauserud H."/>
        </authorList>
    </citation>
    <scope>NUCLEOTIDE SEQUENCE</scope>
    <source>
        <strain evidence="1">CBHHK188m</strain>
    </source>
</reference>
<dbReference type="EMBL" id="JARJLG010000046">
    <property type="protein sequence ID" value="KAJ7761243.1"/>
    <property type="molecule type" value="Genomic_DNA"/>
</dbReference>
<evidence type="ECO:0000313" key="2">
    <source>
        <dbReference type="Proteomes" id="UP001215280"/>
    </source>
</evidence>
<proteinExistence type="predicted"/>
<keyword evidence="2" id="KW-1185">Reference proteome</keyword>
<name>A0AAD7NHS5_9AGAR</name>